<dbReference type="EMBL" id="CADCVE010000079">
    <property type="protein sequence ID" value="CAA9460834.1"/>
    <property type="molecule type" value="Genomic_DNA"/>
</dbReference>
<evidence type="ECO:0000313" key="2">
    <source>
        <dbReference type="EMBL" id="CAA9460834.1"/>
    </source>
</evidence>
<feature type="non-terminal residue" evidence="2">
    <location>
        <position position="127"/>
    </location>
</feature>
<proteinExistence type="predicted"/>
<accession>A0A6J4R0T7</accession>
<dbReference type="AlphaFoldDB" id="A0A6J4R0T7"/>
<organism evidence="2">
    <name type="scientific">uncultured Rubrobacteraceae bacterium</name>
    <dbReference type="NCBI Taxonomy" id="349277"/>
    <lineage>
        <taxon>Bacteria</taxon>
        <taxon>Bacillati</taxon>
        <taxon>Actinomycetota</taxon>
        <taxon>Rubrobacteria</taxon>
        <taxon>Rubrobacterales</taxon>
        <taxon>Rubrobacteraceae</taxon>
        <taxon>environmental samples</taxon>
    </lineage>
</organism>
<gene>
    <name evidence="2" type="ORF">AVDCRST_MAG28-3154</name>
</gene>
<feature type="compositionally biased region" description="Basic and acidic residues" evidence="1">
    <location>
        <begin position="1"/>
        <end position="17"/>
    </location>
</feature>
<reference evidence="2" key="1">
    <citation type="submission" date="2020-02" db="EMBL/GenBank/DDBJ databases">
        <authorList>
            <person name="Meier V. D."/>
        </authorList>
    </citation>
    <scope>NUCLEOTIDE SEQUENCE</scope>
    <source>
        <strain evidence="2">AVDCRST_MAG28</strain>
    </source>
</reference>
<protein>
    <submittedName>
        <fullName evidence="2">Uncharacterized protein</fullName>
    </submittedName>
</protein>
<sequence>MLKEIETLPKKRPREPQPEIPMSHPASWWSARESRNVEHLPPTESRRERIEWEILALNVSRHPLSPYRGALEDLGVASSERIKELPHGTRARVAGLLEYLQCPPTKSGNPVWFLLVEDEQGLLQATI</sequence>
<feature type="region of interest" description="Disordered" evidence="1">
    <location>
        <begin position="1"/>
        <end position="43"/>
    </location>
</feature>
<name>A0A6J4R0T7_9ACTN</name>
<evidence type="ECO:0000256" key="1">
    <source>
        <dbReference type="SAM" id="MobiDB-lite"/>
    </source>
</evidence>